<name>A0AAE0TM29_9PEZI</name>
<reference evidence="1" key="1">
    <citation type="submission" date="2023-07" db="EMBL/GenBank/DDBJ databases">
        <title>Black Yeasts Isolated from many extreme environments.</title>
        <authorList>
            <person name="Coleine C."/>
            <person name="Stajich J.E."/>
            <person name="Selbmann L."/>
        </authorList>
    </citation>
    <scope>NUCLEOTIDE SEQUENCE</scope>
    <source>
        <strain evidence="1">CCFEE 5485</strain>
    </source>
</reference>
<evidence type="ECO:0000313" key="1">
    <source>
        <dbReference type="EMBL" id="KAK3669463.1"/>
    </source>
</evidence>
<dbReference type="AlphaFoldDB" id="A0AAE0TM29"/>
<organism evidence="1 2">
    <name type="scientific">Recurvomyces mirabilis</name>
    <dbReference type="NCBI Taxonomy" id="574656"/>
    <lineage>
        <taxon>Eukaryota</taxon>
        <taxon>Fungi</taxon>
        <taxon>Dikarya</taxon>
        <taxon>Ascomycota</taxon>
        <taxon>Pezizomycotina</taxon>
        <taxon>Dothideomycetes</taxon>
        <taxon>Dothideomycetidae</taxon>
        <taxon>Mycosphaerellales</taxon>
        <taxon>Teratosphaeriaceae</taxon>
        <taxon>Recurvomyces</taxon>
    </lineage>
</organism>
<proteinExistence type="predicted"/>
<dbReference type="Proteomes" id="UP001274830">
    <property type="component" value="Unassembled WGS sequence"/>
</dbReference>
<keyword evidence="2" id="KW-1185">Reference proteome</keyword>
<protein>
    <submittedName>
        <fullName evidence="1">Uncharacterized protein</fullName>
    </submittedName>
</protein>
<comment type="caution">
    <text evidence="1">The sequence shown here is derived from an EMBL/GenBank/DDBJ whole genome shotgun (WGS) entry which is preliminary data.</text>
</comment>
<dbReference type="EMBL" id="JAUTXT010000083">
    <property type="protein sequence ID" value="KAK3669463.1"/>
    <property type="molecule type" value="Genomic_DNA"/>
</dbReference>
<accession>A0AAE0TM29</accession>
<sequence length="342" mass="38069">MTLAIDGFAGSPSDYVAYLESNISALRQREASCTCAASQSTLLPRPTSKRPQELEVIPFDPATANTVCGRSKLRKTTPRWKERALTLVHETPNASDWVTKLKERGIFEVMSNGMAVESLLLLNINGRSTIPMHQITGTPGLLYSKPLARIEHYARISVQREITASVATALANYQIFLVLSSCTVLRRTGTSSEAIYRVVRICMGNDATDEHCRKILRGCQFVHELMDSLYMGGWGLRAFELLLVWNKTPTFYCTVSDAYEASLTFLKANLCKDELTTNVQTSPVDWTSIFAPKIIHNILGEHIELAQVAGALGYKHAALFTTRVNPFEFHELSHPAQRCDVL</sequence>
<evidence type="ECO:0000313" key="2">
    <source>
        <dbReference type="Proteomes" id="UP001274830"/>
    </source>
</evidence>
<gene>
    <name evidence="1" type="ORF">LTR78_010649</name>
</gene>